<dbReference type="RefSeq" id="XP_028256188.1">
    <property type="nucleotide sequence ID" value="XM_028400387.1"/>
</dbReference>
<dbReference type="Proteomes" id="UP000515145">
    <property type="component" value="Chromosome 2"/>
</dbReference>
<name>A0A6P7HR53_9TELE</name>
<dbReference type="GeneID" id="114432390"/>
<keyword evidence="1" id="KW-1185">Reference proteome</keyword>
<protein>
    <submittedName>
        <fullName evidence="2">Stomatin-like protein 2, mitochondrial isoform X1</fullName>
    </submittedName>
</protein>
<proteinExistence type="predicted"/>
<organism evidence="1 2">
    <name type="scientific">Parambassis ranga</name>
    <name type="common">Indian glassy fish</name>
    <dbReference type="NCBI Taxonomy" id="210632"/>
    <lineage>
        <taxon>Eukaryota</taxon>
        <taxon>Metazoa</taxon>
        <taxon>Chordata</taxon>
        <taxon>Craniata</taxon>
        <taxon>Vertebrata</taxon>
        <taxon>Euteleostomi</taxon>
        <taxon>Actinopterygii</taxon>
        <taxon>Neopterygii</taxon>
        <taxon>Teleostei</taxon>
        <taxon>Neoteleostei</taxon>
        <taxon>Acanthomorphata</taxon>
        <taxon>Ovalentaria</taxon>
        <taxon>Ambassidae</taxon>
        <taxon>Parambassis</taxon>
    </lineage>
</organism>
<accession>A0A6P7HR53</accession>
<gene>
    <name evidence="2" type="primary">LOC114432390</name>
</gene>
<evidence type="ECO:0000313" key="2">
    <source>
        <dbReference type="RefSeq" id="XP_028256188.1"/>
    </source>
</evidence>
<sequence>MLVSGRSEYAWLLIKDLSSTHINKASDKWGIRCNQVTPRVKELIQMQVEAECRQRATALEFKGTQAADINIALWPKILGSEGEEAEQINRAAGNDHLQHAIQAQAQM</sequence>
<dbReference type="AlphaFoldDB" id="A0A6P7HR53"/>
<dbReference type="InParanoid" id="A0A6P7HR53"/>
<reference evidence="2" key="1">
    <citation type="submission" date="2025-08" db="UniProtKB">
        <authorList>
            <consortium name="RefSeq"/>
        </authorList>
    </citation>
    <scope>IDENTIFICATION</scope>
</reference>
<dbReference type="OrthoDB" id="434619at2759"/>
<evidence type="ECO:0000313" key="1">
    <source>
        <dbReference type="Proteomes" id="UP000515145"/>
    </source>
</evidence>